<dbReference type="Pfam" id="PF05713">
    <property type="entry name" value="MobC"/>
    <property type="match status" value="1"/>
</dbReference>
<dbReference type="EMBL" id="QRDT01000030">
    <property type="protein sequence ID" value="RED25770.1"/>
    <property type="molecule type" value="Genomic_DNA"/>
</dbReference>
<dbReference type="Proteomes" id="UP000256343">
    <property type="component" value="Unassembled WGS sequence"/>
</dbReference>
<evidence type="ECO:0000313" key="2">
    <source>
        <dbReference type="EMBL" id="RED25770.1"/>
    </source>
</evidence>
<reference evidence="3 4" key="1">
    <citation type="submission" date="2017-08" db="EMBL/GenBank/DDBJ databases">
        <authorList>
            <person name="de Groot N.N."/>
        </authorList>
    </citation>
    <scope>NUCLEOTIDE SEQUENCE [LARGE SCALE GENOMIC DNA]</scope>
    <source>
        <strain evidence="3 4">JA575</strain>
    </source>
</reference>
<evidence type="ECO:0000259" key="1">
    <source>
        <dbReference type="Pfam" id="PF05713"/>
    </source>
</evidence>
<name>A0A336JU98_9BRAD</name>
<evidence type="ECO:0000313" key="3">
    <source>
        <dbReference type="EMBL" id="SSW93098.1"/>
    </source>
</evidence>
<dbReference type="AlphaFoldDB" id="A0A336JU98"/>
<accession>A0A336JU98</accession>
<protein>
    <submittedName>
        <fullName evidence="3">Mobilisation protein MobC</fullName>
    </submittedName>
    <submittedName>
        <fullName evidence="2">Mobilization protein MobC</fullName>
    </submittedName>
</protein>
<evidence type="ECO:0000313" key="5">
    <source>
        <dbReference type="Proteomes" id="UP000256343"/>
    </source>
</evidence>
<keyword evidence="5" id="KW-1185">Reference proteome</keyword>
<proteinExistence type="predicted"/>
<evidence type="ECO:0000313" key="4">
    <source>
        <dbReference type="Proteomes" id="UP000252631"/>
    </source>
</evidence>
<dbReference type="EMBL" id="UFQQ01000030">
    <property type="protein sequence ID" value="SSW93098.1"/>
    <property type="molecule type" value="Genomic_DNA"/>
</dbReference>
<reference evidence="2 5" key="2">
    <citation type="submission" date="2018-07" db="EMBL/GenBank/DDBJ databases">
        <title>Genomic Encyclopedia of Archaeal and Bacterial Type Strains, Phase II (KMG-II): from individual species to whole genera.</title>
        <authorList>
            <person name="Goeker M."/>
        </authorList>
    </citation>
    <scope>NUCLEOTIDE SEQUENCE [LARGE SCALE GENOMIC DNA]</scope>
    <source>
        <strain evidence="2 5">JA575</strain>
    </source>
</reference>
<feature type="domain" description="Bacterial mobilisation" evidence="1">
    <location>
        <begin position="55"/>
        <end position="72"/>
    </location>
</feature>
<organism evidence="3 4">
    <name type="scientific">Rhodopseudomonas pentothenatexigens</name>
    <dbReference type="NCBI Taxonomy" id="999699"/>
    <lineage>
        <taxon>Bacteria</taxon>
        <taxon>Pseudomonadati</taxon>
        <taxon>Pseudomonadota</taxon>
        <taxon>Alphaproteobacteria</taxon>
        <taxon>Hyphomicrobiales</taxon>
        <taxon>Nitrobacteraceae</taxon>
        <taxon>Rhodopseudomonas</taxon>
    </lineage>
</organism>
<sequence>MNIKLTQREFEFVCQCAAAKGMRPVDYSRARLLTEWQASAAIVTVGHQGDPAFRVQLSRLGNNLNQIVRRMNSFDEPCPPTLEPLLQDIRTLIIRSGGDDR</sequence>
<gene>
    <name evidence="2" type="ORF">BJ125_1303</name>
    <name evidence="3" type="ORF">SAMN05892882_1303</name>
</gene>
<dbReference type="RefSeq" id="WP_167443251.1">
    <property type="nucleotide sequence ID" value="NZ_QRDT01000030.1"/>
</dbReference>
<dbReference type="InterPro" id="IPR008687">
    <property type="entry name" value="MobC"/>
</dbReference>
<dbReference type="Proteomes" id="UP000252631">
    <property type="component" value="Unassembled WGS sequence"/>
</dbReference>